<dbReference type="EMBL" id="JRVJ01000018">
    <property type="protein sequence ID" value="KGM18319.1"/>
    <property type="molecule type" value="Genomic_DNA"/>
</dbReference>
<evidence type="ECO:0000259" key="3">
    <source>
        <dbReference type="Pfam" id="PF00534"/>
    </source>
</evidence>
<name>A0A0A2DK82_9CORY</name>
<evidence type="ECO:0000259" key="4">
    <source>
        <dbReference type="Pfam" id="PF13439"/>
    </source>
</evidence>
<organism evidence="5 6">
    <name type="scientific">Corynebacterium auriscanis</name>
    <dbReference type="NCBI Taxonomy" id="99807"/>
    <lineage>
        <taxon>Bacteria</taxon>
        <taxon>Bacillati</taxon>
        <taxon>Actinomycetota</taxon>
        <taxon>Actinomycetes</taxon>
        <taxon>Mycobacteriales</taxon>
        <taxon>Corynebacteriaceae</taxon>
        <taxon>Corynebacterium</taxon>
    </lineage>
</organism>
<dbReference type="InterPro" id="IPR028098">
    <property type="entry name" value="Glyco_trans_4-like_N"/>
</dbReference>
<keyword evidence="1" id="KW-0328">Glycosyltransferase</keyword>
<dbReference type="SUPFAM" id="SSF53756">
    <property type="entry name" value="UDP-Glycosyltransferase/glycogen phosphorylase"/>
    <property type="match status" value="1"/>
</dbReference>
<evidence type="ECO:0000313" key="6">
    <source>
        <dbReference type="Proteomes" id="UP000030145"/>
    </source>
</evidence>
<dbReference type="InterPro" id="IPR001296">
    <property type="entry name" value="Glyco_trans_1"/>
</dbReference>
<feature type="domain" description="Glycosyl transferase family 1" evidence="3">
    <location>
        <begin position="183"/>
        <end position="316"/>
    </location>
</feature>
<dbReference type="Pfam" id="PF00534">
    <property type="entry name" value="Glycos_transf_1"/>
    <property type="match status" value="1"/>
</dbReference>
<dbReference type="AlphaFoldDB" id="A0A0A2DK82"/>
<reference evidence="5 6" key="1">
    <citation type="submission" date="2014-10" db="EMBL/GenBank/DDBJ databases">
        <title>Whole Genome sequence of Corynebacterium auriscanis strain CIP 106629.</title>
        <authorList>
            <person name="Hassan S.S."/>
            <person name="Jamal S.B."/>
            <person name="Tiwari S."/>
            <person name="Oliveira L.D.C."/>
            <person name="Souza F."/>
            <person name="Mariano D.C."/>
            <person name="Almeida S."/>
            <person name="Dorella F."/>
            <person name="Pereira F."/>
            <person name="Carvalho A."/>
            <person name="Leal C.A."/>
            <person name="Soares S.D.C."/>
            <person name="Figueiredo H.C."/>
            <person name="Silva A."/>
            <person name="Azevedo V.A."/>
        </authorList>
    </citation>
    <scope>NUCLEOTIDE SEQUENCE [LARGE SCALE GENOMIC DNA]</scope>
    <source>
        <strain evidence="5 6">CIP 106629</strain>
    </source>
</reference>
<dbReference type="Pfam" id="PF13439">
    <property type="entry name" value="Glyco_transf_4"/>
    <property type="match status" value="1"/>
</dbReference>
<protein>
    <submittedName>
        <fullName evidence="5">Sugar transferase</fullName>
    </submittedName>
</protein>
<evidence type="ECO:0000256" key="1">
    <source>
        <dbReference type="ARBA" id="ARBA00022676"/>
    </source>
</evidence>
<gene>
    <name evidence="5" type="ORF">MA47_08640</name>
</gene>
<dbReference type="GO" id="GO:0016757">
    <property type="term" value="F:glycosyltransferase activity"/>
    <property type="evidence" value="ECO:0007669"/>
    <property type="project" value="UniProtKB-KW"/>
</dbReference>
<comment type="caution">
    <text evidence="5">The sequence shown here is derived from an EMBL/GenBank/DDBJ whole genome shotgun (WGS) entry which is preliminary data.</text>
</comment>
<keyword evidence="6" id="KW-1185">Reference proteome</keyword>
<dbReference type="PANTHER" id="PTHR12526:SF595">
    <property type="entry name" value="BLL5217 PROTEIN"/>
    <property type="match status" value="1"/>
</dbReference>
<sequence>MRIAFVAPSRYPIKEPYAGGLEAFCGTMVRALREQGHQVDMYAAVGSQGHQLDIQLPGVDWGDAPENAVDTEYPAGEREKEDCAFIALRNHLVDQDYDVVHNNSLNAWMFPSAQSQEYLPMVTTLHTPQLPEMQEAITNAGRASGAFAAVSHTTGADWITPTPVEVVPNGVNVRQWALGPGGKSAVWFGRLVPEKGAHLAIDACRERQLPLILAGRKGDHAYFKEEIAPRLKYPEVRWIGELPHDKLRQLVGNCALTVVTPRWEEPFGLVAFESMACGTPVAAFARGGLAELLAEAPACLAASDSVPALADAIDRARTFDRREVRNWVVARHSLTQTAQRYIQLYREVMVR</sequence>
<keyword evidence="2 5" id="KW-0808">Transferase</keyword>
<dbReference type="Gene3D" id="3.40.50.2000">
    <property type="entry name" value="Glycogen Phosphorylase B"/>
    <property type="match status" value="2"/>
</dbReference>
<evidence type="ECO:0000313" key="5">
    <source>
        <dbReference type="EMBL" id="KGM18319.1"/>
    </source>
</evidence>
<proteinExistence type="predicted"/>
<evidence type="ECO:0000256" key="2">
    <source>
        <dbReference type="ARBA" id="ARBA00022679"/>
    </source>
</evidence>
<accession>A0A0A2DK82</accession>
<dbReference type="Proteomes" id="UP000030145">
    <property type="component" value="Unassembled WGS sequence"/>
</dbReference>
<feature type="domain" description="Glycosyltransferase subfamily 4-like N-terminal" evidence="4">
    <location>
        <begin position="19"/>
        <end position="173"/>
    </location>
</feature>
<dbReference type="PANTHER" id="PTHR12526">
    <property type="entry name" value="GLYCOSYLTRANSFERASE"/>
    <property type="match status" value="1"/>
</dbReference>